<dbReference type="GeneID" id="59345540"/>
<dbReference type="PANTHER" id="PTHR46300:SF5">
    <property type="entry name" value="CYTOCHROME P450"/>
    <property type="match status" value="1"/>
</dbReference>
<evidence type="ECO:0000256" key="6">
    <source>
        <dbReference type="ARBA" id="ARBA00023002"/>
    </source>
</evidence>
<comment type="cofactor">
    <cofactor evidence="1">
        <name>heme</name>
        <dbReference type="ChEBI" id="CHEBI:30413"/>
    </cofactor>
</comment>
<organism evidence="9 10">
    <name type="scientific">Mycena indigotica</name>
    <dbReference type="NCBI Taxonomy" id="2126181"/>
    <lineage>
        <taxon>Eukaryota</taxon>
        <taxon>Fungi</taxon>
        <taxon>Dikarya</taxon>
        <taxon>Basidiomycota</taxon>
        <taxon>Agaricomycotina</taxon>
        <taxon>Agaricomycetes</taxon>
        <taxon>Agaricomycetidae</taxon>
        <taxon>Agaricales</taxon>
        <taxon>Marasmiineae</taxon>
        <taxon>Mycenaceae</taxon>
        <taxon>Mycena</taxon>
    </lineage>
</organism>
<name>A0A8H6SQI5_9AGAR</name>
<comment type="caution">
    <text evidence="9">The sequence shown here is derived from an EMBL/GenBank/DDBJ whole genome shotgun (WGS) entry which is preliminary data.</text>
</comment>
<dbReference type="GO" id="GO:0005506">
    <property type="term" value="F:iron ion binding"/>
    <property type="evidence" value="ECO:0007669"/>
    <property type="project" value="InterPro"/>
</dbReference>
<sequence>MPLSLLVVAAILVAGLVVAIFLIRRRSSCTPYPPGPLGDPIIGNLRQLPGHDAAIVFEEMGKKFGDVICLRVLGSTIVVLNSLQAAEELLDKHSAIHSDRPVFTLYELFGFKNALSAVPYGKQLMRLRQAHHSYLNKTKTSDLRPMLTVEARTLGKNLLECKEGEHELMLNRFSTGVIAQVVSGHRIVSAEDNYLRMSKMVLHVSTLMEQVPAVTPLDFLPFLKHFPGWFPGAHYAGFARQWRPVARELYTFPLETVKQQRKDGSAMPSFLLEQLEFIESTPKTEEGVDLVGELEANAASMFAAGEATTWSALSVFLLAMTLYPQCQARAQTEIDAVIGNRLPEFQDRESLPYVECLYNEVFRWNTGAPLGMFFNGLVSGFDWSGIPHRSISDDIYRGMFIPKGTTILPNIRAMSHDERIYRTPTLFDPTRYLPAPEGRGEPFFTGKYGFGRRWYLHGPASRRQQRLDSSRDRLVDMSYQTSPRLGGGGKSSLRTRCIMGC</sequence>
<evidence type="ECO:0000313" key="10">
    <source>
        <dbReference type="Proteomes" id="UP000636479"/>
    </source>
</evidence>
<dbReference type="InterPro" id="IPR050364">
    <property type="entry name" value="Cytochrome_P450_fung"/>
</dbReference>
<evidence type="ECO:0000256" key="3">
    <source>
        <dbReference type="ARBA" id="ARBA00010617"/>
    </source>
</evidence>
<comment type="similarity">
    <text evidence="3">Belongs to the cytochrome P450 family.</text>
</comment>
<protein>
    <submittedName>
        <fullName evidence="9">Cytochrome P450</fullName>
    </submittedName>
</protein>
<keyword evidence="10" id="KW-1185">Reference proteome</keyword>
<dbReference type="GO" id="GO:0004497">
    <property type="term" value="F:monooxygenase activity"/>
    <property type="evidence" value="ECO:0007669"/>
    <property type="project" value="UniProtKB-KW"/>
</dbReference>
<dbReference type="RefSeq" id="XP_037220945.1">
    <property type="nucleotide sequence ID" value="XM_037363024.1"/>
</dbReference>
<evidence type="ECO:0000256" key="8">
    <source>
        <dbReference type="ARBA" id="ARBA00023033"/>
    </source>
</evidence>
<dbReference type="SUPFAM" id="SSF48264">
    <property type="entry name" value="Cytochrome P450"/>
    <property type="match status" value="1"/>
</dbReference>
<dbReference type="GO" id="GO:0016705">
    <property type="term" value="F:oxidoreductase activity, acting on paired donors, with incorporation or reduction of molecular oxygen"/>
    <property type="evidence" value="ECO:0007669"/>
    <property type="project" value="InterPro"/>
</dbReference>
<evidence type="ECO:0000256" key="5">
    <source>
        <dbReference type="ARBA" id="ARBA00022723"/>
    </source>
</evidence>
<dbReference type="GO" id="GO:0020037">
    <property type="term" value="F:heme binding"/>
    <property type="evidence" value="ECO:0007669"/>
    <property type="project" value="InterPro"/>
</dbReference>
<dbReference type="AlphaFoldDB" id="A0A8H6SQI5"/>
<evidence type="ECO:0000256" key="2">
    <source>
        <dbReference type="ARBA" id="ARBA00005179"/>
    </source>
</evidence>
<evidence type="ECO:0000313" key="9">
    <source>
        <dbReference type="EMBL" id="KAF7303973.1"/>
    </source>
</evidence>
<dbReference type="EMBL" id="JACAZF010000005">
    <property type="protein sequence ID" value="KAF7303973.1"/>
    <property type="molecule type" value="Genomic_DNA"/>
</dbReference>
<dbReference type="InterPro" id="IPR001128">
    <property type="entry name" value="Cyt_P450"/>
</dbReference>
<keyword evidence="7" id="KW-0408">Iron</keyword>
<dbReference type="OrthoDB" id="2789670at2759"/>
<dbReference type="Gene3D" id="1.10.630.10">
    <property type="entry name" value="Cytochrome P450"/>
    <property type="match status" value="1"/>
</dbReference>
<evidence type="ECO:0000256" key="4">
    <source>
        <dbReference type="ARBA" id="ARBA00022617"/>
    </source>
</evidence>
<accession>A0A8H6SQI5</accession>
<keyword evidence="6" id="KW-0560">Oxidoreductase</keyword>
<reference evidence="9" key="1">
    <citation type="submission" date="2020-05" db="EMBL/GenBank/DDBJ databases">
        <title>Mycena genomes resolve the evolution of fungal bioluminescence.</title>
        <authorList>
            <person name="Tsai I.J."/>
        </authorList>
    </citation>
    <scope>NUCLEOTIDE SEQUENCE</scope>
    <source>
        <strain evidence="9">171206Taipei</strain>
    </source>
</reference>
<proteinExistence type="inferred from homology"/>
<dbReference type="InterPro" id="IPR036396">
    <property type="entry name" value="Cyt_P450_sf"/>
</dbReference>
<evidence type="ECO:0000256" key="7">
    <source>
        <dbReference type="ARBA" id="ARBA00023004"/>
    </source>
</evidence>
<keyword evidence="4" id="KW-0349">Heme</keyword>
<dbReference type="Proteomes" id="UP000636479">
    <property type="component" value="Unassembled WGS sequence"/>
</dbReference>
<gene>
    <name evidence="9" type="ORF">MIND_00628200</name>
</gene>
<dbReference type="PRINTS" id="PR00463">
    <property type="entry name" value="EP450I"/>
</dbReference>
<comment type="pathway">
    <text evidence="2">Secondary metabolite biosynthesis.</text>
</comment>
<keyword evidence="5" id="KW-0479">Metal-binding</keyword>
<keyword evidence="8" id="KW-0503">Monooxygenase</keyword>
<dbReference type="Pfam" id="PF00067">
    <property type="entry name" value="p450"/>
    <property type="match status" value="1"/>
</dbReference>
<dbReference type="InterPro" id="IPR002401">
    <property type="entry name" value="Cyt_P450_E_grp-I"/>
</dbReference>
<evidence type="ECO:0000256" key="1">
    <source>
        <dbReference type="ARBA" id="ARBA00001971"/>
    </source>
</evidence>
<dbReference type="PANTHER" id="PTHR46300">
    <property type="entry name" value="P450, PUTATIVE (EUROFUNG)-RELATED-RELATED"/>
    <property type="match status" value="1"/>
</dbReference>